<feature type="non-terminal residue" evidence="1">
    <location>
        <position position="1"/>
    </location>
</feature>
<sequence>IYVCVSYLHYSCSPLSGNYGFRATTEGLAPTADVVFSNGIAS</sequence>
<evidence type="ECO:0000313" key="1">
    <source>
        <dbReference type="EMBL" id="CDW38976.1"/>
    </source>
</evidence>
<reference evidence="1" key="1">
    <citation type="submission" date="2014-05" db="EMBL/GenBank/DDBJ databases">
        <authorList>
            <person name="Chronopoulou M."/>
        </authorList>
    </citation>
    <scope>NUCLEOTIDE SEQUENCE</scope>
    <source>
        <tissue evidence="1">Whole organism</tissue>
    </source>
</reference>
<proteinExistence type="predicted"/>
<dbReference type="AlphaFoldDB" id="A0A0K2UMM3"/>
<organism evidence="1">
    <name type="scientific">Lepeophtheirus salmonis</name>
    <name type="common">Salmon louse</name>
    <name type="synonym">Caligus salmonis</name>
    <dbReference type="NCBI Taxonomy" id="72036"/>
    <lineage>
        <taxon>Eukaryota</taxon>
        <taxon>Metazoa</taxon>
        <taxon>Ecdysozoa</taxon>
        <taxon>Arthropoda</taxon>
        <taxon>Crustacea</taxon>
        <taxon>Multicrustacea</taxon>
        <taxon>Hexanauplia</taxon>
        <taxon>Copepoda</taxon>
        <taxon>Siphonostomatoida</taxon>
        <taxon>Caligidae</taxon>
        <taxon>Lepeophtheirus</taxon>
    </lineage>
</organism>
<name>A0A0K2UMM3_LEPSM</name>
<protein>
    <submittedName>
        <fullName evidence="1">Uncharacterized protein</fullName>
    </submittedName>
</protein>
<accession>A0A0K2UMM3</accession>
<dbReference type="EMBL" id="HACA01021615">
    <property type="protein sequence ID" value="CDW38976.1"/>
    <property type="molecule type" value="Transcribed_RNA"/>
</dbReference>